<name>A0A1V2LCC8_CYBFA</name>
<dbReference type="AlphaFoldDB" id="A0A1V2LCC8"/>
<dbReference type="PANTHER" id="PTHR22911:SF6">
    <property type="entry name" value="SOLUTE CARRIER FAMILY 35 MEMBER G1"/>
    <property type="match status" value="1"/>
</dbReference>
<feature type="transmembrane region" description="Helical" evidence="6">
    <location>
        <begin position="371"/>
        <end position="390"/>
    </location>
</feature>
<feature type="domain" description="EamA" evidence="7">
    <location>
        <begin position="113"/>
        <end position="252"/>
    </location>
</feature>
<evidence type="ECO:0000256" key="6">
    <source>
        <dbReference type="SAM" id="Phobius"/>
    </source>
</evidence>
<gene>
    <name evidence="8" type="ORF">BON22_0310</name>
</gene>
<evidence type="ECO:0000256" key="5">
    <source>
        <dbReference type="SAM" id="MobiDB-lite"/>
    </source>
</evidence>
<evidence type="ECO:0000256" key="2">
    <source>
        <dbReference type="ARBA" id="ARBA00022692"/>
    </source>
</evidence>
<protein>
    <recommendedName>
        <fullName evidence="7">EamA domain-containing protein</fullName>
    </recommendedName>
</protein>
<comment type="caution">
    <text evidence="8">The sequence shown here is derived from an EMBL/GenBank/DDBJ whole genome shotgun (WGS) entry which is preliminary data.</text>
</comment>
<dbReference type="VEuPathDB" id="FungiDB:BON22_0310"/>
<feature type="transmembrane region" description="Helical" evidence="6">
    <location>
        <begin position="108"/>
        <end position="129"/>
    </location>
</feature>
<feature type="transmembrane region" description="Helical" evidence="6">
    <location>
        <begin position="279"/>
        <end position="300"/>
    </location>
</feature>
<feature type="region of interest" description="Disordered" evidence="5">
    <location>
        <begin position="437"/>
        <end position="468"/>
    </location>
</feature>
<feature type="transmembrane region" description="Helical" evidence="6">
    <location>
        <begin position="210"/>
        <end position="229"/>
    </location>
</feature>
<dbReference type="STRING" id="36022.A0A1V2LCC8"/>
<feature type="region of interest" description="Disordered" evidence="5">
    <location>
        <begin position="32"/>
        <end position="57"/>
    </location>
</feature>
<dbReference type="Proteomes" id="UP000189513">
    <property type="component" value="Unassembled WGS sequence"/>
</dbReference>
<evidence type="ECO:0000313" key="9">
    <source>
        <dbReference type="Proteomes" id="UP000189513"/>
    </source>
</evidence>
<sequence length="468" mass="52449">MLTILGSAFWVIKNKPVEETTLQPVVDEERDTRVQDELDNSNELDLLDDSCSSPAPSPDTLSLMSAFRDDPTLSPLPQGTRDLHSSFSSASRIDGVYLRIKTIYHDKVLPNIGLVFIVLSQLLNSIMIMSTKLLETDPDFDKPIHPLQILFVRMSITFGGCYAYLKYIKREENIAGPKELRWLLLLRGLTGFVGVFCMYYSLLYLSVSDATVITFLVPSVTGFLAWTILRERWSLIEAGGAVISLLGVVLIARPAFLFGTPLSSGNGAESSDPKERLTATFVALCGVVGASLVYIVIRFIGKRVHSLIMVEYFAAFTCIVSFLGLLVIPGLGFRIPHTGRQWFLFLTLGFSGFFMQFLLTEGIQREKAARASMMLYSQMVYALFWEITIWHHLPSFWSWLGITIILGSAYYVLIHKPKEPVAIEPLADVERAPTAISQPYGDRDFDYPEHRSDDVEIEDMSSPSRTVI</sequence>
<feature type="transmembrane region" description="Helical" evidence="6">
    <location>
        <begin position="241"/>
        <end position="259"/>
    </location>
</feature>
<evidence type="ECO:0000259" key="7">
    <source>
        <dbReference type="Pfam" id="PF00892"/>
    </source>
</evidence>
<proteinExistence type="predicted"/>
<feature type="transmembrane region" description="Helical" evidence="6">
    <location>
        <begin position="396"/>
        <end position="414"/>
    </location>
</feature>
<keyword evidence="2 6" id="KW-0812">Transmembrane</keyword>
<dbReference type="EMBL" id="MPUK01000001">
    <property type="protein sequence ID" value="ONH69518.1"/>
    <property type="molecule type" value="Genomic_DNA"/>
</dbReference>
<feature type="transmembrane region" description="Helical" evidence="6">
    <location>
        <begin position="180"/>
        <end position="204"/>
    </location>
</feature>
<feature type="compositionally biased region" description="Acidic residues" evidence="5">
    <location>
        <begin position="37"/>
        <end position="48"/>
    </location>
</feature>
<keyword evidence="9" id="KW-1185">Reference proteome</keyword>
<feature type="domain" description="EamA" evidence="7">
    <location>
        <begin position="280"/>
        <end position="413"/>
    </location>
</feature>
<dbReference type="PANTHER" id="PTHR22911">
    <property type="entry name" value="ACYL-MALONYL CONDENSING ENZYME-RELATED"/>
    <property type="match status" value="1"/>
</dbReference>
<evidence type="ECO:0000313" key="8">
    <source>
        <dbReference type="EMBL" id="ONH69518.1"/>
    </source>
</evidence>
<dbReference type="GO" id="GO:0016020">
    <property type="term" value="C:membrane"/>
    <property type="evidence" value="ECO:0007669"/>
    <property type="project" value="UniProtKB-SubCell"/>
</dbReference>
<feature type="transmembrane region" description="Helical" evidence="6">
    <location>
        <begin position="312"/>
        <end position="335"/>
    </location>
</feature>
<dbReference type="SUPFAM" id="SSF103481">
    <property type="entry name" value="Multidrug resistance efflux transporter EmrE"/>
    <property type="match status" value="2"/>
</dbReference>
<keyword evidence="3 6" id="KW-1133">Transmembrane helix</keyword>
<keyword evidence="4 6" id="KW-0472">Membrane</keyword>
<comment type="subcellular location">
    <subcellularLocation>
        <location evidence="1">Membrane</location>
        <topology evidence="1">Multi-pass membrane protein</topology>
    </subcellularLocation>
</comment>
<accession>A0A1V2LCC8</accession>
<feature type="compositionally biased region" description="Basic and acidic residues" evidence="5">
    <location>
        <begin position="441"/>
        <end position="454"/>
    </location>
</feature>
<evidence type="ECO:0000256" key="3">
    <source>
        <dbReference type="ARBA" id="ARBA00022989"/>
    </source>
</evidence>
<dbReference type="InterPro" id="IPR037185">
    <property type="entry name" value="EmrE-like"/>
</dbReference>
<evidence type="ECO:0000256" key="1">
    <source>
        <dbReference type="ARBA" id="ARBA00004141"/>
    </source>
</evidence>
<dbReference type="InterPro" id="IPR000620">
    <property type="entry name" value="EamA_dom"/>
</dbReference>
<organism evidence="8 9">
    <name type="scientific">Cyberlindnera fabianii</name>
    <name type="common">Yeast</name>
    <name type="synonym">Hansenula fabianii</name>
    <dbReference type="NCBI Taxonomy" id="36022"/>
    <lineage>
        <taxon>Eukaryota</taxon>
        <taxon>Fungi</taxon>
        <taxon>Dikarya</taxon>
        <taxon>Ascomycota</taxon>
        <taxon>Saccharomycotina</taxon>
        <taxon>Saccharomycetes</taxon>
        <taxon>Phaffomycetales</taxon>
        <taxon>Phaffomycetaceae</taxon>
        <taxon>Cyberlindnera</taxon>
    </lineage>
</organism>
<dbReference type="Pfam" id="PF00892">
    <property type="entry name" value="EamA"/>
    <property type="match status" value="2"/>
</dbReference>
<feature type="transmembrane region" description="Helical" evidence="6">
    <location>
        <begin position="149"/>
        <end position="168"/>
    </location>
</feature>
<reference evidence="9" key="1">
    <citation type="journal article" date="2017" name="Genome Announc.">
        <title>Genome sequences of Cyberlindnera fabianii 65, Pichia kudriavzevii 129, and Saccharomyces cerevisiae 131 isolated from fermented masau fruits in Zimbabwe.</title>
        <authorList>
            <person name="van Rijswijck I.M.H."/>
            <person name="Derks M.F.L."/>
            <person name="Abee T."/>
            <person name="de Ridder D."/>
            <person name="Smid E.J."/>
        </authorList>
    </citation>
    <scope>NUCLEOTIDE SEQUENCE [LARGE SCALE GENOMIC DNA]</scope>
    <source>
        <strain evidence="9">65</strain>
    </source>
</reference>
<evidence type="ECO:0000256" key="4">
    <source>
        <dbReference type="ARBA" id="ARBA00023136"/>
    </source>
</evidence>
<dbReference type="OMA" id="WYSMMYI"/>
<feature type="transmembrane region" description="Helical" evidence="6">
    <location>
        <begin position="341"/>
        <end position="359"/>
    </location>
</feature>